<dbReference type="InterPro" id="IPR029753">
    <property type="entry name" value="D-isomer_DH_CS"/>
</dbReference>
<comment type="similarity">
    <text evidence="1 5">Belongs to the D-isomer specific 2-hydroxyacid dehydrogenase family.</text>
</comment>
<keyword evidence="4" id="KW-0520">NAD</keyword>
<dbReference type="GO" id="GO:0016616">
    <property type="term" value="F:oxidoreductase activity, acting on the CH-OH group of donors, NAD or NADP as acceptor"/>
    <property type="evidence" value="ECO:0007669"/>
    <property type="project" value="InterPro"/>
</dbReference>
<reference evidence="8" key="1">
    <citation type="submission" date="2023-10" db="EMBL/GenBank/DDBJ databases">
        <title>Screening of Alkalihalophilus pseudofirmusBZ-TG-HK211 and Its Alleviation of Salt Stress on Rapeseed Growth.</title>
        <authorList>
            <person name="Zhao B."/>
            <person name="Guo T."/>
        </authorList>
    </citation>
    <scope>NUCLEOTIDE SEQUENCE</scope>
    <source>
        <strain evidence="8">BZ-TG-HK211</strain>
    </source>
</reference>
<dbReference type="GO" id="GO:0051287">
    <property type="term" value="F:NAD binding"/>
    <property type="evidence" value="ECO:0007669"/>
    <property type="project" value="InterPro"/>
</dbReference>
<dbReference type="PROSITE" id="PS00670">
    <property type="entry name" value="D_2_HYDROXYACID_DH_2"/>
    <property type="match status" value="1"/>
</dbReference>
<dbReference type="SUPFAM" id="SSF51735">
    <property type="entry name" value="NAD(P)-binding Rossmann-fold domains"/>
    <property type="match status" value="1"/>
</dbReference>
<evidence type="ECO:0000256" key="3">
    <source>
        <dbReference type="ARBA" id="ARBA00023002"/>
    </source>
</evidence>
<dbReference type="PANTHER" id="PTHR42789:SF1">
    <property type="entry name" value="D-ISOMER SPECIFIC 2-HYDROXYACID DEHYDROGENASE FAMILY PROTEIN (AFU_ORTHOLOGUE AFUA_6G10090)"/>
    <property type="match status" value="1"/>
</dbReference>
<dbReference type="RefSeq" id="WP_323466321.1">
    <property type="nucleotide sequence ID" value="NZ_CP144224.1"/>
</dbReference>
<evidence type="ECO:0000259" key="6">
    <source>
        <dbReference type="Pfam" id="PF00389"/>
    </source>
</evidence>
<dbReference type="EMBL" id="JAWJAY010000001">
    <property type="protein sequence ID" value="MDV2884883.1"/>
    <property type="molecule type" value="Genomic_DNA"/>
</dbReference>
<dbReference type="Gene3D" id="3.40.50.720">
    <property type="entry name" value="NAD(P)-binding Rossmann-like Domain"/>
    <property type="match status" value="2"/>
</dbReference>
<dbReference type="PANTHER" id="PTHR42789">
    <property type="entry name" value="D-ISOMER SPECIFIC 2-HYDROXYACID DEHYDROGENASE FAMILY PROTEIN (AFU_ORTHOLOGUE AFUA_6G10090)"/>
    <property type="match status" value="1"/>
</dbReference>
<name>A0AAJ2NLT3_ALKPS</name>
<proteinExistence type="inferred from homology"/>
<dbReference type="InterPro" id="IPR006140">
    <property type="entry name" value="D-isomer_DH_NAD-bd"/>
</dbReference>
<dbReference type="AlphaFoldDB" id="A0AAJ2NLT3"/>
<evidence type="ECO:0000313" key="8">
    <source>
        <dbReference type="EMBL" id="MDV2884883.1"/>
    </source>
</evidence>
<protein>
    <submittedName>
        <fullName evidence="8">Hydroxyacid dehydrogenase</fullName>
    </submittedName>
</protein>
<dbReference type="InterPro" id="IPR036291">
    <property type="entry name" value="NAD(P)-bd_dom_sf"/>
</dbReference>
<dbReference type="Pfam" id="PF02826">
    <property type="entry name" value="2-Hacid_dh_C"/>
    <property type="match status" value="1"/>
</dbReference>
<keyword evidence="2" id="KW-0028">Amino-acid biosynthesis</keyword>
<evidence type="ECO:0000259" key="7">
    <source>
        <dbReference type="Pfam" id="PF02826"/>
    </source>
</evidence>
<dbReference type="CDD" id="cd12173">
    <property type="entry name" value="PGDH_4"/>
    <property type="match status" value="1"/>
</dbReference>
<evidence type="ECO:0000313" key="9">
    <source>
        <dbReference type="Proteomes" id="UP001285636"/>
    </source>
</evidence>
<dbReference type="Proteomes" id="UP001285636">
    <property type="component" value="Unassembled WGS sequence"/>
</dbReference>
<dbReference type="InterPro" id="IPR029752">
    <property type="entry name" value="D-isomer_DH_CS1"/>
</dbReference>
<dbReference type="SUPFAM" id="SSF52283">
    <property type="entry name" value="Formate/glycerate dehydrogenase catalytic domain-like"/>
    <property type="match status" value="1"/>
</dbReference>
<dbReference type="PROSITE" id="PS00065">
    <property type="entry name" value="D_2_HYDROXYACID_DH_1"/>
    <property type="match status" value="1"/>
</dbReference>
<sequence length="317" mass="34934">MGYKVVIARGVSDVGASYLLEKGYTVISNATLDIIKDEIKTCHAILARTELYTPEMLKKAKHLKVIAKNGVGYDNFPLEEASRRGIYITNAPQSNAVSVAEHTISLIMALAKNLLISHTAIYSGNFDIRNKVVNIELENKILGIIGYGRIGSILAEKVTNALNMKVVCYDPYAIQQHKNQDVTFKDRLEDVLTISDFVSLHLPLTPKTKGIISKRELELMKSDSFLLNTARGGLVSEDDLYQALKEKRIAGAALDVFEVEPPRASHPLLSLDNLIVTPHSAALTHDAKERMALHAAMGIHEVLIGKKPSWPVNQPAF</sequence>
<dbReference type="Pfam" id="PF00389">
    <property type="entry name" value="2-Hacid_dh"/>
    <property type="match status" value="1"/>
</dbReference>
<dbReference type="GO" id="GO:0008652">
    <property type="term" value="P:amino acid biosynthetic process"/>
    <property type="evidence" value="ECO:0007669"/>
    <property type="project" value="UniProtKB-KW"/>
</dbReference>
<feature type="domain" description="D-isomer specific 2-hydroxyacid dehydrogenase catalytic" evidence="6">
    <location>
        <begin position="6"/>
        <end position="313"/>
    </location>
</feature>
<comment type="caution">
    <text evidence="8">The sequence shown here is derived from an EMBL/GenBank/DDBJ whole genome shotgun (WGS) entry which is preliminary data.</text>
</comment>
<accession>A0AAJ2NLT3</accession>
<keyword evidence="3 5" id="KW-0560">Oxidoreductase</keyword>
<evidence type="ECO:0000256" key="1">
    <source>
        <dbReference type="ARBA" id="ARBA00005854"/>
    </source>
</evidence>
<organism evidence="8 9">
    <name type="scientific">Alkalihalophilus pseudofirmus</name>
    <name type="common">Bacillus pseudofirmus</name>
    <dbReference type="NCBI Taxonomy" id="79885"/>
    <lineage>
        <taxon>Bacteria</taxon>
        <taxon>Bacillati</taxon>
        <taxon>Bacillota</taxon>
        <taxon>Bacilli</taxon>
        <taxon>Bacillales</taxon>
        <taxon>Bacillaceae</taxon>
        <taxon>Alkalihalophilus</taxon>
    </lineage>
</organism>
<gene>
    <name evidence="8" type="ORF">RYX45_06810</name>
</gene>
<evidence type="ECO:0000256" key="4">
    <source>
        <dbReference type="ARBA" id="ARBA00023027"/>
    </source>
</evidence>
<evidence type="ECO:0000256" key="5">
    <source>
        <dbReference type="RuleBase" id="RU003719"/>
    </source>
</evidence>
<feature type="domain" description="D-isomer specific 2-hydroxyacid dehydrogenase NAD-binding" evidence="7">
    <location>
        <begin position="104"/>
        <end position="281"/>
    </location>
</feature>
<dbReference type="FunFam" id="3.40.50.720:FF:000203">
    <property type="entry name" value="D-3-phosphoglycerate dehydrogenase (SerA)"/>
    <property type="match status" value="1"/>
</dbReference>
<evidence type="ECO:0000256" key="2">
    <source>
        <dbReference type="ARBA" id="ARBA00022605"/>
    </source>
</evidence>
<dbReference type="InterPro" id="IPR050857">
    <property type="entry name" value="D-2-hydroxyacid_DH"/>
</dbReference>
<dbReference type="InterPro" id="IPR006139">
    <property type="entry name" value="D-isomer_2_OHA_DH_cat_dom"/>
</dbReference>